<protein>
    <recommendedName>
        <fullName evidence="3">Glycosyltransferase 2-like domain-containing protein</fullName>
    </recommendedName>
</protein>
<dbReference type="NCBIfam" id="TIGR04440">
    <property type="entry name" value="glyco_TIGR04440"/>
    <property type="match status" value="1"/>
</dbReference>
<name>A0A1F8F3S0_9BACT</name>
<gene>
    <name evidence="1" type="ORF">A3B86_02745</name>
</gene>
<reference evidence="1 2" key="1">
    <citation type="journal article" date="2016" name="Nat. Commun.">
        <title>Thousands of microbial genomes shed light on interconnected biogeochemical processes in an aquifer system.</title>
        <authorList>
            <person name="Anantharaman K."/>
            <person name="Brown C.T."/>
            <person name="Hug L.A."/>
            <person name="Sharon I."/>
            <person name="Castelle C.J."/>
            <person name="Probst A.J."/>
            <person name="Thomas B.C."/>
            <person name="Singh A."/>
            <person name="Wilkins M.J."/>
            <person name="Karaoz U."/>
            <person name="Brodie E.L."/>
            <person name="Williams K.H."/>
            <person name="Hubbard S.S."/>
            <person name="Banfield J.F."/>
        </authorList>
    </citation>
    <scope>NUCLEOTIDE SEQUENCE [LARGE SCALE GENOMIC DNA]</scope>
</reference>
<evidence type="ECO:0008006" key="3">
    <source>
        <dbReference type="Google" id="ProtNLM"/>
    </source>
</evidence>
<proteinExistence type="predicted"/>
<dbReference type="Gene3D" id="3.90.550.10">
    <property type="entry name" value="Spore Coat Polysaccharide Biosynthesis Protein SpsA, Chain A"/>
    <property type="match status" value="1"/>
</dbReference>
<organism evidence="1 2">
    <name type="scientific">Candidatus Yanofskybacteria bacterium RIFCSPHIGHO2_02_FULL_38_22b</name>
    <dbReference type="NCBI Taxonomy" id="1802673"/>
    <lineage>
        <taxon>Bacteria</taxon>
        <taxon>Candidatus Yanofskyibacteriota</taxon>
    </lineage>
</organism>
<sequence length="349" mass="40793">MNSPHPVYLSDSSNEENASKLKDGLKEIKKFDVIYQWVPPGRDNLYLLLPLVKEKYCIQMGDDDIMIPETISECADFLESHPGYSTCSGKQVNIRFQKEDYNKPYGIIERQTQPLGRSLENDNMLARIKEFWLDLTLVNSKVSFNNIAFICFVVRSVELEKSIRNITKHFSLTEHIMEFLLVSILVISGKFKVLDKLMYVMQVSGNRYLFDYDGTTSNFLVSPDFYEKWKICEKEFSEFVQKQGKSEKESLKIVKWIFVLYLTRHFLQESEDWASLGLKIDQPQPNLAGKTIQSRQSLFKKARSFASRSKLLRRLYYKHHVSIDVTKPESKYYNDFKLVKDFLEKNANG</sequence>
<dbReference type="Proteomes" id="UP000176834">
    <property type="component" value="Unassembled WGS sequence"/>
</dbReference>
<evidence type="ECO:0000313" key="2">
    <source>
        <dbReference type="Proteomes" id="UP000176834"/>
    </source>
</evidence>
<dbReference type="EMBL" id="MGJN01000001">
    <property type="protein sequence ID" value="OGN07773.1"/>
    <property type="molecule type" value="Genomic_DNA"/>
</dbReference>
<dbReference type="InterPro" id="IPR029044">
    <property type="entry name" value="Nucleotide-diphossugar_trans"/>
</dbReference>
<dbReference type="SUPFAM" id="SSF53448">
    <property type="entry name" value="Nucleotide-diphospho-sugar transferases"/>
    <property type="match status" value="1"/>
</dbReference>
<dbReference type="AlphaFoldDB" id="A0A1F8F3S0"/>
<dbReference type="InterPro" id="IPR031042">
    <property type="entry name" value="Glyco_TIGR04440"/>
</dbReference>
<evidence type="ECO:0000313" key="1">
    <source>
        <dbReference type="EMBL" id="OGN07773.1"/>
    </source>
</evidence>
<comment type="caution">
    <text evidence="1">The sequence shown here is derived from an EMBL/GenBank/DDBJ whole genome shotgun (WGS) entry which is preliminary data.</text>
</comment>
<accession>A0A1F8F3S0</accession>